<name>A0A644TZ02_9ZZZZ</name>
<organism evidence="1">
    <name type="scientific">bioreactor metagenome</name>
    <dbReference type="NCBI Taxonomy" id="1076179"/>
    <lineage>
        <taxon>unclassified sequences</taxon>
        <taxon>metagenomes</taxon>
        <taxon>ecological metagenomes</taxon>
    </lineage>
</organism>
<reference evidence="1" key="1">
    <citation type="submission" date="2019-08" db="EMBL/GenBank/DDBJ databases">
        <authorList>
            <person name="Kucharzyk K."/>
            <person name="Murdoch R.W."/>
            <person name="Higgins S."/>
            <person name="Loffler F."/>
        </authorList>
    </citation>
    <scope>NUCLEOTIDE SEQUENCE</scope>
</reference>
<sequence>MTASEATPGTMLECVKDIIQPGAIRIYKYQQVRKLRGFDSGMIAVETLHNARMAVVDPECFRLAQPAPQSKKREWKTSK</sequence>
<evidence type="ECO:0000313" key="1">
    <source>
        <dbReference type="EMBL" id="MPL71879.1"/>
    </source>
</evidence>
<dbReference type="EMBL" id="VSSQ01000062">
    <property type="protein sequence ID" value="MPL71879.1"/>
    <property type="molecule type" value="Genomic_DNA"/>
</dbReference>
<accession>A0A644TZ02</accession>
<dbReference type="AlphaFoldDB" id="A0A644TZ02"/>
<gene>
    <name evidence="1" type="ORF">SDC9_17658</name>
</gene>
<proteinExistence type="predicted"/>
<protein>
    <submittedName>
        <fullName evidence="1">Uncharacterized protein</fullName>
    </submittedName>
</protein>
<comment type="caution">
    <text evidence="1">The sequence shown here is derived from an EMBL/GenBank/DDBJ whole genome shotgun (WGS) entry which is preliminary data.</text>
</comment>